<dbReference type="InterPro" id="IPR020568">
    <property type="entry name" value="Ribosomal_Su5_D2-typ_SF"/>
</dbReference>
<dbReference type="GO" id="GO:0032300">
    <property type="term" value="C:mismatch repair complex"/>
    <property type="evidence" value="ECO:0007669"/>
    <property type="project" value="InterPro"/>
</dbReference>
<dbReference type="InterPro" id="IPR042121">
    <property type="entry name" value="MutL_C_regsub"/>
</dbReference>
<dbReference type="SUPFAM" id="SSF54211">
    <property type="entry name" value="Ribosomal protein S5 domain 2-like"/>
    <property type="match status" value="1"/>
</dbReference>
<evidence type="ECO:0000313" key="9">
    <source>
        <dbReference type="Proteomes" id="UP000064243"/>
    </source>
</evidence>
<dbReference type="SMART" id="SM00853">
    <property type="entry name" value="MutL_C"/>
    <property type="match status" value="1"/>
</dbReference>
<dbReference type="Proteomes" id="UP000064243">
    <property type="component" value="Unassembled WGS sequence"/>
</dbReference>
<evidence type="ECO:0000259" key="7">
    <source>
        <dbReference type="SMART" id="SM01340"/>
    </source>
</evidence>
<evidence type="ECO:0000259" key="6">
    <source>
        <dbReference type="SMART" id="SM00853"/>
    </source>
</evidence>
<dbReference type="InterPro" id="IPR042120">
    <property type="entry name" value="MutL_C_dimsub"/>
</dbReference>
<dbReference type="HAMAP" id="MF_00149">
    <property type="entry name" value="DNA_mis_repair"/>
    <property type="match status" value="1"/>
</dbReference>
<accession>A0A125BC45</accession>
<comment type="function">
    <text evidence="5">This protein is involved in the repair of mismatches in DNA. It is required for dam-dependent methyl-directed DNA mismatch repair. May act as a 'molecular matchmaker', a protein that promotes the formation of a stable complex between two or more DNA-binding proteins in an ATP-dependent manner without itself being part of a final effector complex.</text>
</comment>
<dbReference type="GO" id="GO:0030983">
    <property type="term" value="F:mismatched DNA binding"/>
    <property type="evidence" value="ECO:0007669"/>
    <property type="project" value="InterPro"/>
</dbReference>
<dbReference type="GO" id="GO:0005524">
    <property type="term" value="F:ATP binding"/>
    <property type="evidence" value="ECO:0007669"/>
    <property type="project" value="InterPro"/>
</dbReference>
<evidence type="ECO:0000256" key="4">
    <source>
        <dbReference type="ARBA" id="ARBA00023204"/>
    </source>
</evidence>
<dbReference type="InterPro" id="IPR020667">
    <property type="entry name" value="DNA_mismatch_repair_MutL"/>
</dbReference>
<dbReference type="PANTHER" id="PTHR10073">
    <property type="entry name" value="DNA MISMATCH REPAIR PROTEIN MLH, PMS, MUTL"/>
    <property type="match status" value="1"/>
</dbReference>
<dbReference type="Gene3D" id="3.30.1540.20">
    <property type="entry name" value="MutL, C-terminal domain, dimerisation subdomain"/>
    <property type="match status" value="1"/>
</dbReference>
<evidence type="ECO:0000313" key="8">
    <source>
        <dbReference type="EMBL" id="KVW94364.1"/>
    </source>
</evidence>
<comment type="similarity">
    <text evidence="1 5">Belongs to the DNA mismatch repair MutL/HexB family.</text>
</comment>
<dbReference type="SUPFAM" id="SSF55874">
    <property type="entry name" value="ATPase domain of HSP90 chaperone/DNA topoisomerase II/histidine kinase"/>
    <property type="match status" value="1"/>
</dbReference>
<dbReference type="GO" id="GO:0140664">
    <property type="term" value="F:ATP-dependent DNA damage sensor activity"/>
    <property type="evidence" value="ECO:0007669"/>
    <property type="project" value="InterPro"/>
</dbReference>
<name>A0A125BC45_THIDE</name>
<dbReference type="InterPro" id="IPR014721">
    <property type="entry name" value="Ribsml_uS5_D2-typ_fold_subgr"/>
</dbReference>
<dbReference type="Pfam" id="PF13589">
    <property type="entry name" value="HATPase_c_3"/>
    <property type="match status" value="1"/>
</dbReference>
<organism evidence="8 9">
    <name type="scientific">Thiobacillus denitrificans</name>
    <dbReference type="NCBI Taxonomy" id="36861"/>
    <lineage>
        <taxon>Bacteria</taxon>
        <taxon>Pseudomonadati</taxon>
        <taxon>Pseudomonadota</taxon>
        <taxon>Betaproteobacteria</taxon>
        <taxon>Nitrosomonadales</taxon>
        <taxon>Thiobacillaceae</taxon>
        <taxon>Thiobacillus</taxon>
    </lineage>
</organism>
<dbReference type="Gene3D" id="3.30.565.10">
    <property type="entry name" value="Histidine kinase-like ATPase, C-terminal domain"/>
    <property type="match status" value="1"/>
</dbReference>
<protein>
    <recommendedName>
        <fullName evidence="2 5">DNA mismatch repair protein MutL</fullName>
    </recommendedName>
</protein>
<dbReference type="NCBIfam" id="TIGR00585">
    <property type="entry name" value="mutl"/>
    <property type="match status" value="1"/>
</dbReference>
<proteinExistence type="inferred from homology"/>
<dbReference type="AlphaFoldDB" id="A0A125BC45"/>
<dbReference type="EMBL" id="LDUG01000036">
    <property type="protein sequence ID" value="KVW94364.1"/>
    <property type="molecule type" value="Genomic_DNA"/>
</dbReference>
<dbReference type="InterPro" id="IPR037198">
    <property type="entry name" value="MutL_C_sf"/>
</dbReference>
<dbReference type="OrthoDB" id="9763467at2"/>
<keyword evidence="3 5" id="KW-0227">DNA damage</keyword>
<dbReference type="Gene3D" id="3.30.230.10">
    <property type="match status" value="1"/>
</dbReference>
<sequence length="595" mass="64091">MSIRVLPDVLISQIAAGEVVERPAAALKEILENSLDAGATDIQVDLEQGGIKRIRVADNGSGIARDELALALTRHATSKIASLADLEQVASLGFRGEALASIAAIARVQLGSRGTDAEHAWEVRIEGGRLSEPAPAARAAGTTIDIQDLFFNTPARRKFLKAEATEYAHCAETVRRLALANPQVAFTLSHNGRVQLRLNADSAAARVRQVMGEAFERNTIAVDAAAGALRVSGWVIRPGAATASRDSQHVFVNGRYVRDKLIVHALKEAYRDVLHHQLNPAYCLFISLPPDAVDVNVHPAKTEIRFRDSRGVHQFLFHAVERLLSAPVTGCAVPEAASTLAVPGFRPGFVAPQQASMPLQVNEAMAFYAPLAAQGSGFRGQDSGEGVALAAQPFPESGHGDAPPLGYALAQLHGVYVLAQNAQGLVLVDMHAAHERVVYEKLKTALDARAVPAQTLLIPVALTVDARDAAEISPHLESLREIGFELSVTSPTSVAVRSVPWLLKNADPVELTRAVLREVAEFGVARLLAERRNELLATLACHGAVRANRHLTLPEMNALLREMEATERGGQCNHGRPTWFQVSLRELDAMFMRGR</sequence>
<dbReference type="STRING" id="1123392.GCA_000376425_01121"/>
<evidence type="ECO:0000256" key="5">
    <source>
        <dbReference type="HAMAP-Rule" id="MF_00149"/>
    </source>
</evidence>
<evidence type="ECO:0000256" key="1">
    <source>
        <dbReference type="ARBA" id="ARBA00006082"/>
    </source>
</evidence>
<dbReference type="FunFam" id="3.30.565.10:FF:000003">
    <property type="entry name" value="DNA mismatch repair endonuclease MutL"/>
    <property type="match status" value="1"/>
</dbReference>
<dbReference type="InterPro" id="IPR014762">
    <property type="entry name" value="DNA_mismatch_repair_CS"/>
</dbReference>
<dbReference type="PANTHER" id="PTHR10073:SF12">
    <property type="entry name" value="DNA MISMATCH REPAIR PROTEIN MLH1"/>
    <property type="match status" value="1"/>
</dbReference>
<dbReference type="InterPro" id="IPR014790">
    <property type="entry name" value="MutL_C"/>
</dbReference>
<dbReference type="Pfam" id="PF01119">
    <property type="entry name" value="DNA_mis_repair"/>
    <property type="match status" value="1"/>
</dbReference>
<dbReference type="InterPro" id="IPR002099">
    <property type="entry name" value="MutL/Mlh/PMS"/>
</dbReference>
<dbReference type="RefSeq" id="WP_059757603.1">
    <property type="nucleotide sequence ID" value="NZ_LDUG01000036.1"/>
</dbReference>
<dbReference type="CDD" id="cd16926">
    <property type="entry name" value="HATPase_MutL-MLH-PMS-like"/>
    <property type="match status" value="1"/>
</dbReference>
<dbReference type="PROSITE" id="PS00058">
    <property type="entry name" value="DNA_MISMATCH_REPAIR_1"/>
    <property type="match status" value="1"/>
</dbReference>
<feature type="domain" description="DNA mismatch repair protein S5" evidence="7">
    <location>
        <begin position="207"/>
        <end position="325"/>
    </location>
</feature>
<dbReference type="GO" id="GO:0006298">
    <property type="term" value="P:mismatch repair"/>
    <property type="evidence" value="ECO:0007669"/>
    <property type="project" value="UniProtKB-UniRule"/>
</dbReference>
<dbReference type="InterPro" id="IPR038973">
    <property type="entry name" value="MutL/Mlh/Pms-like"/>
</dbReference>
<dbReference type="GO" id="GO:0016887">
    <property type="term" value="F:ATP hydrolysis activity"/>
    <property type="evidence" value="ECO:0007669"/>
    <property type="project" value="InterPro"/>
</dbReference>
<feature type="domain" description="MutL C-terminal dimerisation" evidence="6">
    <location>
        <begin position="408"/>
        <end position="551"/>
    </location>
</feature>
<reference evidence="8 9" key="1">
    <citation type="journal article" date="2015" name="Appl. Environ. Microbiol.">
        <title>Aerobic and Anaerobic Thiosulfate Oxidation by a Cold-Adapted, Subglacial Chemoautotroph.</title>
        <authorList>
            <person name="Harrold Z.R."/>
            <person name="Skidmore M.L."/>
            <person name="Hamilton T.L."/>
            <person name="Desch L."/>
            <person name="Amada K."/>
            <person name="van Gelder W."/>
            <person name="Glover K."/>
            <person name="Roden E.E."/>
            <person name="Boyd E.S."/>
        </authorList>
    </citation>
    <scope>NUCLEOTIDE SEQUENCE [LARGE SCALE GENOMIC DNA]</scope>
    <source>
        <strain evidence="8 9">RG</strain>
    </source>
</reference>
<dbReference type="Pfam" id="PF08676">
    <property type="entry name" value="MutL_C"/>
    <property type="match status" value="1"/>
</dbReference>
<gene>
    <name evidence="5 8" type="primary">mutL</name>
    <name evidence="8" type="ORF">ABW22_13395</name>
</gene>
<comment type="caution">
    <text evidence="8">The sequence shown here is derived from an EMBL/GenBank/DDBJ whole genome shotgun (WGS) entry which is preliminary data.</text>
</comment>
<dbReference type="SMART" id="SM01340">
    <property type="entry name" value="DNA_mis_repair"/>
    <property type="match status" value="1"/>
</dbReference>
<dbReference type="InterPro" id="IPR013507">
    <property type="entry name" value="DNA_mismatch_S5_2-like"/>
</dbReference>
<dbReference type="SUPFAM" id="SSF118116">
    <property type="entry name" value="DNA mismatch repair protein MutL"/>
    <property type="match status" value="1"/>
</dbReference>
<dbReference type="InterPro" id="IPR036890">
    <property type="entry name" value="HATPase_C_sf"/>
</dbReference>
<dbReference type="Gene3D" id="3.30.1370.100">
    <property type="entry name" value="MutL, C-terminal domain, regulatory subdomain"/>
    <property type="match status" value="1"/>
</dbReference>
<dbReference type="PATRIC" id="fig|36861.3.peg.2468"/>
<evidence type="ECO:0000256" key="3">
    <source>
        <dbReference type="ARBA" id="ARBA00022763"/>
    </source>
</evidence>
<keyword evidence="9" id="KW-1185">Reference proteome</keyword>
<keyword evidence="4 5" id="KW-0234">DNA repair</keyword>
<dbReference type="CDD" id="cd03482">
    <property type="entry name" value="MutL_Trans_MutL"/>
    <property type="match status" value="1"/>
</dbReference>
<evidence type="ECO:0000256" key="2">
    <source>
        <dbReference type="ARBA" id="ARBA00021975"/>
    </source>
</evidence>